<name>A0A139XHG2_9CYAN</name>
<protein>
    <submittedName>
        <fullName evidence="6">Uncharacterized protein</fullName>
    </submittedName>
</protein>
<accession>A0A139XHG2</accession>
<dbReference type="GO" id="GO:0046872">
    <property type="term" value="F:metal ion binding"/>
    <property type="evidence" value="ECO:0007669"/>
    <property type="project" value="UniProtKB-KW"/>
</dbReference>
<comment type="caution">
    <text evidence="6">The sequence shown here is derived from an EMBL/GenBank/DDBJ whole genome shotgun (WGS) entry which is preliminary data.</text>
</comment>
<evidence type="ECO:0000256" key="2">
    <source>
        <dbReference type="ARBA" id="ARBA00006787"/>
    </source>
</evidence>
<evidence type="ECO:0000313" key="6">
    <source>
        <dbReference type="EMBL" id="KYC44125.1"/>
    </source>
</evidence>
<evidence type="ECO:0000256" key="3">
    <source>
        <dbReference type="ARBA" id="ARBA00022723"/>
    </source>
</evidence>
<dbReference type="Pfam" id="PF03055">
    <property type="entry name" value="RPE65"/>
    <property type="match status" value="1"/>
</dbReference>
<keyword evidence="3" id="KW-0479">Metal-binding</keyword>
<dbReference type="PANTHER" id="PTHR10543:SF24">
    <property type="entry name" value="CAROTENOID ISOMEROOXYGENASE"/>
    <property type="match status" value="1"/>
</dbReference>
<keyword evidence="5" id="KW-0408">Iron</keyword>
<dbReference type="OrthoDB" id="6636843at2"/>
<comment type="cofactor">
    <cofactor evidence="1">
        <name>Fe(2+)</name>
        <dbReference type="ChEBI" id="CHEBI:29033"/>
    </cofactor>
</comment>
<keyword evidence="4" id="KW-0560">Oxidoreductase</keyword>
<evidence type="ECO:0000313" key="7">
    <source>
        <dbReference type="Proteomes" id="UP000076925"/>
    </source>
</evidence>
<dbReference type="InterPro" id="IPR004294">
    <property type="entry name" value="Carotenoid_Oase"/>
</dbReference>
<dbReference type="GO" id="GO:0016121">
    <property type="term" value="P:carotene catabolic process"/>
    <property type="evidence" value="ECO:0007669"/>
    <property type="project" value="TreeGrafter"/>
</dbReference>
<dbReference type="Proteomes" id="UP000076925">
    <property type="component" value="Unassembled WGS sequence"/>
</dbReference>
<sequence length="107" mass="12197">MNNQFQGGLQTQSHEITVEDLPINGNIPEWLVGSLVRNTPAQYEIKARSYRHWIDGLAMLHSFAFENGRVSYRNRFIQSRAYRENNVTGLSSAGIISDLRSLRSETV</sequence>
<dbReference type="STRING" id="128403.WA1_03025"/>
<evidence type="ECO:0000256" key="5">
    <source>
        <dbReference type="ARBA" id="ARBA00023004"/>
    </source>
</evidence>
<dbReference type="EMBL" id="ANNX02000012">
    <property type="protein sequence ID" value="KYC44125.1"/>
    <property type="molecule type" value="Genomic_DNA"/>
</dbReference>
<evidence type="ECO:0000256" key="1">
    <source>
        <dbReference type="ARBA" id="ARBA00001954"/>
    </source>
</evidence>
<gene>
    <name evidence="6" type="ORF">WA1_03025</name>
</gene>
<dbReference type="AlphaFoldDB" id="A0A139XHG2"/>
<proteinExistence type="inferred from homology"/>
<organism evidence="6 7">
    <name type="scientific">Scytonema hofmannii PCC 7110</name>
    <dbReference type="NCBI Taxonomy" id="128403"/>
    <lineage>
        <taxon>Bacteria</taxon>
        <taxon>Bacillati</taxon>
        <taxon>Cyanobacteriota</taxon>
        <taxon>Cyanophyceae</taxon>
        <taxon>Nostocales</taxon>
        <taxon>Scytonemataceae</taxon>
        <taxon>Scytonema</taxon>
    </lineage>
</organism>
<dbReference type="PANTHER" id="PTHR10543">
    <property type="entry name" value="BETA-CAROTENE DIOXYGENASE"/>
    <property type="match status" value="1"/>
</dbReference>
<comment type="similarity">
    <text evidence="2">Belongs to the carotenoid oxygenase family.</text>
</comment>
<reference evidence="6 7" key="1">
    <citation type="journal article" date="2013" name="Genome Biol. Evol.">
        <title>Genomes of Stigonematalean cyanobacteria (subsection V) and the evolution of oxygenic photosynthesis from prokaryotes to plastids.</title>
        <authorList>
            <person name="Dagan T."/>
            <person name="Roettger M."/>
            <person name="Stucken K."/>
            <person name="Landan G."/>
            <person name="Koch R."/>
            <person name="Major P."/>
            <person name="Gould S.B."/>
            <person name="Goremykin V.V."/>
            <person name="Rippka R."/>
            <person name="Tandeau de Marsac N."/>
            <person name="Gugger M."/>
            <person name="Lockhart P.J."/>
            <person name="Allen J.F."/>
            <person name="Brune I."/>
            <person name="Maus I."/>
            <person name="Puhler A."/>
            <person name="Martin W.F."/>
        </authorList>
    </citation>
    <scope>NUCLEOTIDE SEQUENCE [LARGE SCALE GENOMIC DNA]</scope>
    <source>
        <strain evidence="6 7">PCC 7110</strain>
    </source>
</reference>
<evidence type="ECO:0000256" key="4">
    <source>
        <dbReference type="ARBA" id="ARBA00023002"/>
    </source>
</evidence>
<dbReference type="RefSeq" id="WP_017741438.1">
    <property type="nucleotide sequence ID" value="NZ_KQ976354.1"/>
</dbReference>
<keyword evidence="7" id="KW-1185">Reference proteome</keyword>
<dbReference type="GO" id="GO:0010436">
    <property type="term" value="F:carotenoid dioxygenase activity"/>
    <property type="evidence" value="ECO:0007669"/>
    <property type="project" value="TreeGrafter"/>
</dbReference>